<evidence type="ECO:0000313" key="3">
    <source>
        <dbReference type="Proteomes" id="UP001165366"/>
    </source>
</evidence>
<dbReference type="EMBL" id="JAKLWS010000012">
    <property type="protein sequence ID" value="MCG2589079.1"/>
    <property type="molecule type" value="Genomic_DNA"/>
</dbReference>
<dbReference type="PANTHER" id="PTHR46825:SF12">
    <property type="entry name" value="PENICILLIN-BINDING PROTEIN 4"/>
    <property type="match status" value="1"/>
</dbReference>
<sequence>MSTSISLKSFILLLVFLPVLVFSQTGPGTFDSKTFNGVSISIDSLLAEEKLRGLSLAVVEDYETVWVEQWGITDIISGKPINEKTVFSTASISKPVTALVAAILEEKGKIDLSKPVNDYLKRWKLSDNNFTKNQPVTLYHLLSHTAGTTQHGFTDYYNSDDLPSLKESLEGRIPGYDEPVEVIFEPGTSWKYSGGGYTLVQMALEDHLNTPLHKLASEHLFEPLQMTRTSMIQPQETQFFKNVAKAHNENGTIIQTGIPITPQVAASGMWSTPEDMAKLLIEIQKALAGKGTILSQNTAKKVTEVVTIKVGGGWSYGFERFGYFGNQHWFSHGGANTGTGGYIYGTMEGGNAIAMFGNGPNSIREPIINTFRDKIISSYGWEKPFPDNNVPVPKKLADKIKGNYFNPHLDAEMTVEFDSTGILTISPFFTGPTAEGVYIGEGLFQFREFPNLITFRVNPENETFSLGLTRKGLNEVDFMFSKRN</sequence>
<dbReference type="Gene3D" id="3.40.710.10">
    <property type="entry name" value="DD-peptidase/beta-lactamase superfamily"/>
    <property type="match status" value="1"/>
</dbReference>
<dbReference type="SUPFAM" id="SSF56601">
    <property type="entry name" value="beta-lactamase/transpeptidase-like"/>
    <property type="match status" value="1"/>
</dbReference>
<dbReference type="PANTHER" id="PTHR46825">
    <property type="entry name" value="D-ALANYL-D-ALANINE-CARBOXYPEPTIDASE/ENDOPEPTIDASE AMPH"/>
    <property type="match status" value="1"/>
</dbReference>
<proteinExistence type="predicted"/>
<keyword evidence="3" id="KW-1185">Reference proteome</keyword>
<organism evidence="2 3">
    <name type="scientific">Rhodohalobacter sulfatireducens</name>
    <dbReference type="NCBI Taxonomy" id="2911366"/>
    <lineage>
        <taxon>Bacteria</taxon>
        <taxon>Pseudomonadati</taxon>
        <taxon>Balneolota</taxon>
        <taxon>Balneolia</taxon>
        <taxon>Balneolales</taxon>
        <taxon>Balneolaceae</taxon>
        <taxon>Rhodohalobacter</taxon>
    </lineage>
</organism>
<feature type="domain" description="Beta-lactamase-related" evidence="1">
    <location>
        <begin position="43"/>
        <end position="366"/>
    </location>
</feature>
<protein>
    <submittedName>
        <fullName evidence="2">Beta-lactamase family protein</fullName>
    </submittedName>
</protein>
<evidence type="ECO:0000313" key="2">
    <source>
        <dbReference type="EMBL" id="MCG2589079.1"/>
    </source>
</evidence>
<dbReference type="InterPro" id="IPR001466">
    <property type="entry name" value="Beta-lactam-related"/>
</dbReference>
<dbReference type="InterPro" id="IPR050491">
    <property type="entry name" value="AmpC-like"/>
</dbReference>
<gene>
    <name evidence="2" type="ORF">L6773_10905</name>
</gene>
<reference evidence="2" key="1">
    <citation type="submission" date="2022-01" db="EMBL/GenBank/DDBJ databases">
        <authorList>
            <person name="Wang Y."/>
        </authorList>
    </citation>
    <scope>NUCLEOTIDE SEQUENCE</scope>
    <source>
        <strain evidence="2">WB101</strain>
    </source>
</reference>
<evidence type="ECO:0000259" key="1">
    <source>
        <dbReference type="Pfam" id="PF00144"/>
    </source>
</evidence>
<dbReference type="InterPro" id="IPR012338">
    <property type="entry name" value="Beta-lactam/transpept-like"/>
</dbReference>
<comment type="caution">
    <text evidence="2">The sequence shown here is derived from an EMBL/GenBank/DDBJ whole genome shotgun (WGS) entry which is preliminary data.</text>
</comment>
<dbReference type="Proteomes" id="UP001165366">
    <property type="component" value="Unassembled WGS sequence"/>
</dbReference>
<reference evidence="2" key="2">
    <citation type="submission" date="2024-05" db="EMBL/GenBank/DDBJ databases">
        <title>Rhodohalobacter halophilus gen. nov., sp. nov., a moderately halophilic member of the family Balneolaceae.</title>
        <authorList>
            <person name="Xia J."/>
        </authorList>
    </citation>
    <scope>NUCLEOTIDE SEQUENCE</scope>
    <source>
        <strain evidence="2">WB101</strain>
    </source>
</reference>
<accession>A0ABS9KDY8</accession>
<name>A0ABS9KDY8_9BACT</name>
<dbReference type="Pfam" id="PF00144">
    <property type="entry name" value="Beta-lactamase"/>
    <property type="match status" value="1"/>
</dbReference>